<protein>
    <submittedName>
        <fullName evidence="1">Uncharacterized protein</fullName>
    </submittedName>
</protein>
<dbReference type="EMBL" id="GBRH01282028">
    <property type="protein sequence ID" value="JAD15867.1"/>
    <property type="molecule type" value="Transcribed_RNA"/>
</dbReference>
<proteinExistence type="predicted"/>
<accession>A0A0A8XVX2</accession>
<evidence type="ECO:0000313" key="1">
    <source>
        <dbReference type="EMBL" id="JAD15867.1"/>
    </source>
</evidence>
<dbReference type="AlphaFoldDB" id="A0A0A8XVX2"/>
<organism evidence="1">
    <name type="scientific">Arundo donax</name>
    <name type="common">Giant reed</name>
    <name type="synonym">Donax arundinaceus</name>
    <dbReference type="NCBI Taxonomy" id="35708"/>
    <lineage>
        <taxon>Eukaryota</taxon>
        <taxon>Viridiplantae</taxon>
        <taxon>Streptophyta</taxon>
        <taxon>Embryophyta</taxon>
        <taxon>Tracheophyta</taxon>
        <taxon>Spermatophyta</taxon>
        <taxon>Magnoliopsida</taxon>
        <taxon>Liliopsida</taxon>
        <taxon>Poales</taxon>
        <taxon>Poaceae</taxon>
        <taxon>PACMAD clade</taxon>
        <taxon>Arundinoideae</taxon>
        <taxon>Arundineae</taxon>
        <taxon>Arundo</taxon>
    </lineage>
</organism>
<name>A0A0A8XVX2_ARUDO</name>
<reference evidence="1" key="2">
    <citation type="journal article" date="2015" name="Data Brief">
        <title>Shoot transcriptome of the giant reed, Arundo donax.</title>
        <authorList>
            <person name="Barrero R.A."/>
            <person name="Guerrero F.D."/>
            <person name="Moolhuijzen P."/>
            <person name="Goolsby J.A."/>
            <person name="Tidwell J."/>
            <person name="Bellgard S.E."/>
            <person name="Bellgard M.I."/>
        </authorList>
    </citation>
    <scope>NUCLEOTIDE SEQUENCE</scope>
    <source>
        <tissue evidence="1">Shoot tissue taken approximately 20 cm above the soil surface</tissue>
    </source>
</reference>
<reference evidence="1" key="1">
    <citation type="submission" date="2014-09" db="EMBL/GenBank/DDBJ databases">
        <authorList>
            <person name="Magalhaes I.L.F."/>
            <person name="Oliveira U."/>
            <person name="Santos F.R."/>
            <person name="Vidigal T.H.D.A."/>
            <person name="Brescovit A.D."/>
            <person name="Santos A.J."/>
        </authorList>
    </citation>
    <scope>NUCLEOTIDE SEQUENCE</scope>
    <source>
        <tissue evidence="1">Shoot tissue taken approximately 20 cm above the soil surface</tissue>
    </source>
</reference>
<sequence>MIFIGIFFLFCWLIDVLMSKLLTSCLWMSYTCRKIHGI</sequence>